<dbReference type="RefSeq" id="WP_271087889.1">
    <property type="nucleotide sequence ID" value="NZ_JAPJZH010000002.1"/>
</dbReference>
<protein>
    <submittedName>
        <fullName evidence="1">DUF2461 domain-containing protein</fullName>
    </submittedName>
</protein>
<keyword evidence="2" id="KW-1185">Reference proteome</keyword>
<comment type="caution">
    <text evidence="1">The sequence shown here is derived from an EMBL/GenBank/DDBJ whole genome shotgun (WGS) entry which is preliminary data.</text>
</comment>
<organism evidence="1 2">
    <name type="scientific">Hoeflea poritis</name>
    <dbReference type="NCBI Taxonomy" id="2993659"/>
    <lineage>
        <taxon>Bacteria</taxon>
        <taxon>Pseudomonadati</taxon>
        <taxon>Pseudomonadota</taxon>
        <taxon>Alphaproteobacteria</taxon>
        <taxon>Hyphomicrobiales</taxon>
        <taxon>Rhizobiaceae</taxon>
        <taxon>Hoeflea</taxon>
    </lineage>
</organism>
<dbReference type="PANTHER" id="PTHR36452">
    <property type="entry name" value="CHROMOSOME 12, WHOLE GENOME SHOTGUN SEQUENCE"/>
    <property type="match status" value="1"/>
</dbReference>
<dbReference type="PANTHER" id="PTHR36452:SF1">
    <property type="entry name" value="DUF2461 DOMAIN-CONTAINING PROTEIN"/>
    <property type="match status" value="1"/>
</dbReference>
<dbReference type="InterPro" id="IPR015996">
    <property type="entry name" value="UCP028451"/>
</dbReference>
<gene>
    <name evidence="1" type="ORF">OOZ53_03310</name>
</gene>
<reference evidence="1" key="1">
    <citation type="submission" date="2022-11" db="EMBL/GenBank/DDBJ databases">
        <title>Hoeflea poritis sp. nov., isolated from scleractinian coral Porites lutea.</title>
        <authorList>
            <person name="Zhang G."/>
            <person name="Wei Q."/>
            <person name="Cai L."/>
        </authorList>
    </citation>
    <scope>NUCLEOTIDE SEQUENCE</scope>
    <source>
        <strain evidence="1">E7-10</strain>
    </source>
</reference>
<sequence>MFQGLPRQTVDYLKALKANNNREWFEAHRKDYDDYFVEPALQLIEALSPIAATLDPPHFAVPKLNKSLRRVHRDTRFSKDKTPYHTHIHIVLWTGDHPNRSAGIHLVFSANHFGYGSGHWTFSGDGLERYRTAVQEDSARSELDAALAAAAKVGCTPGEPELRRVPRGFDSDSPAADYLRRKGIVARTHDDPAYDARLFGPDAVDYLTEILKALSPLDRWVNTHVEAA</sequence>
<dbReference type="InterPro" id="IPR012808">
    <property type="entry name" value="CHP02453"/>
</dbReference>
<dbReference type="PIRSF" id="PIRSF028451">
    <property type="entry name" value="UCP028451"/>
    <property type="match status" value="1"/>
</dbReference>
<dbReference type="EMBL" id="JAPJZH010000002">
    <property type="protein sequence ID" value="MDA4844358.1"/>
    <property type="molecule type" value="Genomic_DNA"/>
</dbReference>
<proteinExistence type="predicted"/>
<evidence type="ECO:0000313" key="1">
    <source>
        <dbReference type="EMBL" id="MDA4844358.1"/>
    </source>
</evidence>
<accession>A0ABT4VJZ3</accession>
<dbReference type="NCBIfam" id="TIGR02453">
    <property type="entry name" value="TIGR02453 family protein"/>
    <property type="match status" value="1"/>
</dbReference>
<dbReference type="Proteomes" id="UP001148313">
    <property type="component" value="Unassembled WGS sequence"/>
</dbReference>
<evidence type="ECO:0000313" key="2">
    <source>
        <dbReference type="Proteomes" id="UP001148313"/>
    </source>
</evidence>
<dbReference type="Pfam" id="PF09365">
    <property type="entry name" value="DUF2461"/>
    <property type="match status" value="1"/>
</dbReference>
<name>A0ABT4VJZ3_9HYPH</name>